<gene>
    <name evidence="1" type="ORF">MNOR_LOCUS38241</name>
</gene>
<feature type="non-terminal residue" evidence="1">
    <location>
        <position position="111"/>
    </location>
</feature>
<accession>A0AAV2SJB5</accession>
<organism evidence="1 2">
    <name type="scientific">Meganyctiphanes norvegica</name>
    <name type="common">Northern krill</name>
    <name type="synonym">Thysanopoda norvegica</name>
    <dbReference type="NCBI Taxonomy" id="48144"/>
    <lineage>
        <taxon>Eukaryota</taxon>
        <taxon>Metazoa</taxon>
        <taxon>Ecdysozoa</taxon>
        <taxon>Arthropoda</taxon>
        <taxon>Crustacea</taxon>
        <taxon>Multicrustacea</taxon>
        <taxon>Malacostraca</taxon>
        <taxon>Eumalacostraca</taxon>
        <taxon>Eucarida</taxon>
        <taxon>Euphausiacea</taxon>
        <taxon>Euphausiidae</taxon>
        <taxon>Meganyctiphanes</taxon>
    </lineage>
</organism>
<dbReference type="InterPro" id="IPR027267">
    <property type="entry name" value="AH/BAR_dom_sf"/>
</dbReference>
<dbReference type="Gene3D" id="1.20.1270.60">
    <property type="entry name" value="Arfaptin homology (AH) domain/BAR domain"/>
    <property type="match status" value="1"/>
</dbReference>
<sequence length="111" mass="12472">CRREYNEAYVAHSRTQSNASLAAYFDAHNAYVQQLHATNGMLTEYHHTSLPSLMEELEAVYMDVSGIVTDCILQGADIVSNKAGDQHRRYEALSTACRNADGRHDITQLIR</sequence>
<dbReference type="EMBL" id="CAXKWB010084875">
    <property type="protein sequence ID" value="CAL4209492.1"/>
    <property type="molecule type" value="Genomic_DNA"/>
</dbReference>
<dbReference type="AlphaFoldDB" id="A0AAV2SJB5"/>
<name>A0AAV2SJB5_MEGNR</name>
<proteinExistence type="predicted"/>
<evidence type="ECO:0000313" key="1">
    <source>
        <dbReference type="EMBL" id="CAL4209492.1"/>
    </source>
</evidence>
<dbReference type="Proteomes" id="UP001497623">
    <property type="component" value="Unassembled WGS sequence"/>
</dbReference>
<dbReference type="SUPFAM" id="SSF103657">
    <property type="entry name" value="BAR/IMD domain-like"/>
    <property type="match status" value="1"/>
</dbReference>
<reference evidence="1 2" key="1">
    <citation type="submission" date="2024-05" db="EMBL/GenBank/DDBJ databases">
        <authorList>
            <person name="Wallberg A."/>
        </authorList>
    </citation>
    <scope>NUCLEOTIDE SEQUENCE [LARGE SCALE GENOMIC DNA]</scope>
</reference>
<feature type="non-terminal residue" evidence="1">
    <location>
        <position position="1"/>
    </location>
</feature>
<keyword evidence="2" id="KW-1185">Reference proteome</keyword>
<comment type="caution">
    <text evidence="1">The sequence shown here is derived from an EMBL/GenBank/DDBJ whole genome shotgun (WGS) entry which is preliminary data.</text>
</comment>
<evidence type="ECO:0000313" key="2">
    <source>
        <dbReference type="Proteomes" id="UP001497623"/>
    </source>
</evidence>
<protein>
    <submittedName>
        <fullName evidence="1">Uncharacterized protein</fullName>
    </submittedName>
</protein>